<feature type="region of interest" description="Disordered" evidence="1">
    <location>
        <begin position="363"/>
        <end position="485"/>
    </location>
</feature>
<comment type="caution">
    <text evidence="2">The sequence shown here is derived from an EMBL/GenBank/DDBJ whole genome shotgun (WGS) entry which is preliminary data.</text>
</comment>
<gene>
    <name evidence="2" type="ORF">HYH03_012240</name>
</gene>
<dbReference type="Proteomes" id="UP000612055">
    <property type="component" value="Unassembled WGS sequence"/>
</dbReference>
<reference evidence="2" key="1">
    <citation type="journal article" date="2020" name="bioRxiv">
        <title>Comparative genomics of Chlamydomonas.</title>
        <authorList>
            <person name="Craig R.J."/>
            <person name="Hasan A.R."/>
            <person name="Ness R.W."/>
            <person name="Keightley P.D."/>
        </authorList>
    </citation>
    <scope>NUCLEOTIDE SEQUENCE</scope>
    <source>
        <strain evidence="2">CCAP 11/70</strain>
    </source>
</reference>
<organism evidence="2 3">
    <name type="scientific">Edaphochlamys debaryana</name>
    <dbReference type="NCBI Taxonomy" id="47281"/>
    <lineage>
        <taxon>Eukaryota</taxon>
        <taxon>Viridiplantae</taxon>
        <taxon>Chlorophyta</taxon>
        <taxon>core chlorophytes</taxon>
        <taxon>Chlorophyceae</taxon>
        <taxon>CS clade</taxon>
        <taxon>Chlamydomonadales</taxon>
        <taxon>Chlamydomonadales incertae sedis</taxon>
        <taxon>Edaphochlamys</taxon>
    </lineage>
</organism>
<feature type="compositionally biased region" description="Basic and acidic residues" evidence="1">
    <location>
        <begin position="445"/>
        <end position="456"/>
    </location>
</feature>
<dbReference type="AlphaFoldDB" id="A0A835XVP6"/>
<sequence length="485" mass="52676">MAVEHQRWQPKLRLETASGAVKMADSVLPQLPEDAGARSSLRPFHFSIPLDQSLPGRCYKLYDESNPGFRAPFCLPPLAGRLCRRLAPPNATSAAVPALWSVLQPFRSIGVPPSKWEAHLRATAARVNNYVNHVLGMGGQGVLLYADAMTRVALEHVSVLEPLTARGRLVWVSWPFPERSPLSYAYDMALVASHALLALGPCGTNLALLVGDVDEYLYNPFGRAWPELHSCLRETGGPDVSVNLLRRVDVASSVLSPSQEAAWWSFGARTMERHPIFAYNRLAKYPHRAELSKMVALPSQRVVSTFVHEGYPLHGRTMYANASCGFLLHVKNYWVPRVNASEEHYTPFRLHLPWGALTKQAGARASVQVRQPGADGAGAAGSSSTEPGASSGSTSASGGVEGAAEARDKGAGPGLGLGQEAMGQDGAMAVEGTTAEDEEAAGEFVQERTEAMDRRQRMAGKNVRTQGKARKQQRRWEEDDGVDSY</sequence>
<accession>A0A835XVP6</accession>
<proteinExistence type="predicted"/>
<name>A0A835XVP6_9CHLO</name>
<dbReference type="OrthoDB" id="539194at2759"/>
<evidence type="ECO:0000256" key="1">
    <source>
        <dbReference type="SAM" id="MobiDB-lite"/>
    </source>
</evidence>
<evidence type="ECO:0000313" key="2">
    <source>
        <dbReference type="EMBL" id="KAG2489216.1"/>
    </source>
</evidence>
<dbReference type="EMBL" id="JAEHOE010000075">
    <property type="protein sequence ID" value="KAG2489216.1"/>
    <property type="molecule type" value="Genomic_DNA"/>
</dbReference>
<evidence type="ECO:0000313" key="3">
    <source>
        <dbReference type="Proteomes" id="UP000612055"/>
    </source>
</evidence>
<protein>
    <recommendedName>
        <fullName evidence="4">Glycosyltransferase family 92 protein</fullName>
    </recommendedName>
</protein>
<keyword evidence="3" id="KW-1185">Reference proteome</keyword>
<evidence type="ECO:0008006" key="4">
    <source>
        <dbReference type="Google" id="ProtNLM"/>
    </source>
</evidence>
<feature type="compositionally biased region" description="Low complexity" evidence="1">
    <location>
        <begin position="380"/>
        <end position="398"/>
    </location>
</feature>